<dbReference type="InterPro" id="IPR036812">
    <property type="entry name" value="NAD(P)_OxRdtase_dom_sf"/>
</dbReference>
<comment type="caution">
    <text evidence="2">The sequence shown here is derived from an EMBL/GenBank/DDBJ whole genome shotgun (WGS) entry which is preliminary data.</text>
</comment>
<name>A0A813WFM2_9BILA</name>
<evidence type="ECO:0000313" key="4">
    <source>
        <dbReference type="Proteomes" id="UP000663832"/>
    </source>
</evidence>
<dbReference type="AlphaFoldDB" id="A0A813WFM2"/>
<evidence type="ECO:0000313" key="2">
    <source>
        <dbReference type="EMBL" id="CAF0855247.1"/>
    </source>
</evidence>
<evidence type="ECO:0000259" key="1">
    <source>
        <dbReference type="Pfam" id="PF00248"/>
    </source>
</evidence>
<accession>A0A813WFM2</accession>
<keyword evidence="4" id="KW-1185">Reference proteome</keyword>
<feature type="domain" description="NADP-dependent oxidoreductase" evidence="1">
    <location>
        <begin position="24"/>
        <end position="203"/>
    </location>
</feature>
<dbReference type="PRINTS" id="PR00069">
    <property type="entry name" value="ALDKETRDTASE"/>
</dbReference>
<sequence>MSATTVTTNAGIQMPRLIYGTAWKKEATTQLVIKAVLNGFRGIDTACQPKHYREDLVGKALQELQTKHNIARKDLFIQTKFTSIDGQDQSKPLPYDPRVPLSAQVRQSFATSLQNLQTDFIDSLVLHGPEGTHERTMEVYHECEKFVDEGRVKQLGISNLYDINGLRKLYDSARHKPSVIQNRFHSETNFDHEIRQFCREKNIFYQSFWTLTANPDILSNSLVKQLAQERHGTSAQVFFRFLMDIGLTPLTGTTDEKHMKEDLQVLQWQSLDHESVAKLKKLIHD</sequence>
<dbReference type="EMBL" id="CAJNOM010000187">
    <property type="protein sequence ID" value="CAF1198654.1"/>
    <property type="molecule type" value="Genomic_DNA"/>
</dbReference>
<gene>
    <name evidence="2" type="ORF">BJG266_LOCUS8070</name>
    <name evidence="3" type="ORF">QVE165_LOCUS25678</name>
</gene>
<evidence type="ECO:0000313" key="3">
    <source>
        <dbReference type="EMBL" id="CAF1198654.1"/>
    </source>
</evidence>
<dbReference type="PANTHER" id="PTHR43827:SF8">
    <property type="entry name" value="ALDO_KETO REDUCTASE FAMILY PROTEIN"/>
    <property type="match status" value="1"/>
</dbReference>
<reference evidence="2" key="1">
    <citation type="submission" date="2021-02" db="EMBL/GenBank/DDBJ databases">
        <authorList>
            <person name="Nowell W R."/>
        </authorList>
    </citation>
    <scope>NUCLEOTIDE SEQUENCE</scope>
</reference>
<proteinExistence type="predicted"/>
<dbReference type="GO" id="GO:0016491">
    <property type="term" value="F:oxidoreductase activity"/>
    <property type="evidence" value="ECO:0007669"/>
    <property type="project" value="InterPro"/>
</dbReference>
<dbReference type="Gene3D" id="3.20.20.100">
    <property type="entry name" value="NADP-dependent oxidoreductase domain"/>
    <property type="match status" value="1"/>
</dbReference>
<dbReference type="InterPro" id="IPR023210">
    <property type="entry name" value="NADP_OxRdtase_dom"/>
</dbReference>
<evidence type="ECO:0000313" key="5">
    <source>
        <dbReference type="Proteomes" id="UP000663877"/>
    </source>
</evidence>
<dbReference type="Proteomes" id="UP000663832">
    <property type="component" value="Unassembled WGS sequence"/>
</dbReference>
<organism evidence="2 5">
    <name type="scientific">Adineta steineri</name>
    <dbReference type="NCBI Taxonomy" id="433720"/>
    <lineage>
        <taxon>Eukaryota</taxon>
        <taxon>Metazoa</taxon>
        <taxon>Spiralia</taxon>
        <taxon>Gnathifera</taxon>
        <taxon>Rotifera</taxon>
        <taxon>Eurotatoria</taxon>
        <taxon>Bdelloidea</taxon>
        <taxon>Adinetida</taxon>
        <taxon>Adinetidae</taxon>
        <taxon>Adineta</taxon>
    </lineage>
</organism>
<dbReference type="SUPFAM" id="SSF51430">
    <property type="entry name" value="NAD(P)-linked oxidoreductase"/>
    <property type="match status" value="1"/>
</dbReference>
<protein>
    <recommendedName>
        <fullName evidence="1">NADP-dependent oxidoreductase domain-containing protein</fullName>
    </recommendedName>
</protein>
<dbReference type="OrthoDB" id="416253at2759"/>
<dbReference type="EMBL" id="CAJNOI010000025">
    <property type="protein sequence ID" value="CAF0855247.1"/>
    <property type="molecule type" value="Genomic_DNA"/>
</dbReference>
<dbReference type="PANTHER" id="PTHR43827">
    <property type="entry name" value="2,5-DIKETO-D-GLUCONIC ACID REDUCTASE"/>
    <property type="match status" value="1"/>
</dbReference>
<dbReference type="CDD" id="cd19071">
    <property type="entry name" value="AKR_AKR1-5-like"/>
    <property type="match status" value="1"/>
</dbReference>
<dbReference type="InterPro" id="IPR020471">
    <property type="entry name" value="AKR"/>
</dbReference>
<dbReference type="Proteomes" id="UP000663877">
    <property type="component" value="Unassembled WGS sequence"/>
</dbReference>
<dbReference type="Pfam" id="PF00248">
    <property type="entry name" value="Aldo_ket_red"/>
    <property type="match status" value="1"/>
</dbReference>